<dbReference type="Proteomes" id="UP000310334">
    <property type="component" value="Unassembled WGS sequence"/>
</dbReference>
<proteinExistence type="predicted"/>
<gene>
    <name evidence="1" type="ORF">E6W99_17140</name>
</gene>
<accession>A0A4S4BV46</accession>
<reference evidence="1 2" key="1">
    <citation type="submission" date="2019-04" db="EMBL/GenBank/DDBJ databases">
        <title>Bacillus sediminilitoris sp. nov., isolated from a tidal flat sediment on the East China Sea.</title>
        <authorList>
            <person name="Wei Y."/>
            <person name="Mao H."/>
            <person name="Fang J."/>
        </authorList>
    </citation>
    <scope>NUCLEOTIDE SEQUENCE [LARGE SCALE GENOMIC DNA]</scope>
    <source>
        <strain evidence="1 2">DSL-17</strain>
    </source>
</reference>
<dbReference type="Pfam" id="PF16888">
    <property type="entry name" value="YwqH-like"/>
    <property type="match status" value="1"/>
</dbReference>
<keyword evidence="2" id="KW-1185">Reference proteome</keyword>
<evidence type="ECO:0000313" key="2">
    <source>
        <dbReference type="Proteomes" id="UP000310334"/>
    </source>
</evidence>
<name>A0A4S4BV46_9BACI</name>
<dbReference type="EMBL" id="SSNT01000012">
    <property type="protein sequence ID" value="THF78277.1"/>
    <property type="molecule type" value="Genomic_DNA"/>
</dbReference>
<dbReference type="OrthoDB" id="2454201at2"/>
<comment type="caution">
    <text evidence="1">The sequence shown here is derived from an EMBL/GenBank/DDBJ whole genome shotgun (WGS) entry which is preliminary data.</text>
</comment>
<dbReference type="InterPro" id="IPR031681">
    <property type="entry name" value="YwqH-like"/>
</dbReference>
<organism evidence="1 2">
    <name type="scientific">Metabacillus sediminilitoris</name>
    <dbReference type="NCBI Taxonomy" id="2567941"/>
    <lineage>
        <taxon>Bacteria</taxon>
        <taxon>Bacillati</taxon>
        <taxon>Bacillota</taxon>
        <taxon>Bacilli</taxon>
        <taxon>Bacillales</taxon>
        <taxon>Bacillaceae</taxon>
        <taxon>Metabacillus</taxon>
    </lineage>
</organism>
<sequence>MKTLSYLSYLQSQLSEKKEQLIRLQNCVSKLDGLQSEFIQHQKFIKDPELTSTTWQGTLATKFEEIREDLSFSYKDISQTQLNNALTTIENKIEAIHAEIQSLQSSIAAEKARIEMERRRERAEQR</sequence>
<evidence type="ECO:0000313" key="1">
    <source>
        <dbReference type="EMBL" id="THF78277.1"/>
    </source>
</evidence>
<protein>
    <submittedName>
        <fullName evidence="1">DUF5082 domain-containing protein</fullName>
    </submittedName>
</protein>
<dbReference type="AlphaFoldDB" id="A0A4S4BV46"/>